<dbReference type="AlphaFoldDB" id="A0A9P0ZVR4"/>
<evidence type="ECO:0000313" key="8">
    <source>
        <dbReference type="Proteomes" id="UP001152484"/>
    </source>
</evidence>
<evidence type="ECO:0000256" key="1">
    <source>
        <dbReference type="ARBA" id="ARBA00022723"/>
    </source>
</evidence>
<evidence type="ECO:0000256" key="4">
    <source>
        <dbReference type="PROSITE-ProRule" id="PRU00325"/>
    </source>
</evidence>
<dbReference type="Pfam" id="PF04434">
    <property type="entry name" value="SWIM"/>
    <property type="match status" value="1"/>
</dbReference>
<name>A0A9P0ZVR4_CUSEU</name>
<dbReference type="SMART" id="SM00575">
    <property type="entry name" value="ZnF_PMZ"/>
    <property type="match status" value="1"/>
</dbReference>
<feature type="domain" description="SWIM-type" evidence="6">
    <location>
        <begin position="677"/>
        <end position="709"/>
    </location>
</feature>
<dbReference type="Proteomes" id="UP001152484">
    <property type="component" value="Unassembled WGS sequence"/>
</dbReference>
<protein>
    <recommendedName>
        <fullName evidence="6">SWIM-type domain-containing protein</fullName>
    </recommendedName>
</protein>
<dbReference type="InterPro" id="IPR007527">
    <property type="entry name" value="Znf_SWIM"/>
</dbReference>
<keyword evidence="1" id="KW-0479">Metal-binding</keyword>
<dbReference type="EMBL" id="CAMAPE010000070">
    <property type="protein sequence ID" value="CAH9116783.1"/>
    <property type="molecule type" value="Genomic_DNA"/>
</dbReference>
<evidence type="ECO:0000256" key="5">
    <source>
        <dbReference type="SAM" id="MobiDB-lite"/>
    </source>
</evidence>
<dbReference type="PANTHER" id="PTHR31973:SF195">
    <property type="entry name" value="MUDR FAMILY TRANSPOSASE"/>
    <property type="match status" value="1"/>
</dbReference>
<accession>A0A9P0ZVR4</accession>
<organism evidence="7 8">
    <name type="scientific">Cuscuta europaea</name>
    <name type="common">European dodder</name>
    <dbReference type="NCBI Taxonomy" id="41803"/>
    <lineage>
        <taxon>Eukaryota</taxon>
        <taxon>Viridiplantae</taxon>
        <taxon>Streptophyta</taxon>
        <taxon>Embryophyta</taxon>
        <taxon>Tracheophyta</taxon>
        <taxon>Spermatophyta</taxon>
        <taxon>Magnoliopsida</taxon>
        <taxon>eudicotyledons</taxon>
        <taxon>Gunneridae</taxon>
        <taxon>Pentapetalae</taxon>
        <taxon>asterids</taxon>
        <taxon>lamiids</taxon>
        <taxon>Solanales</taxon>
        <taxon>Convolvulaceae</taxon>
        <taxon>Cuscuteae</taxon>
        <taxon>Cuscuta</taxon>
        <taxon>Cuscuta subgen. Cuscuta</taxon>
    </lineage>
</organism>
<reference evidence="7" key="1">
    <citation type="submission" date="2022-07" db="EMBL/GenBank/DDBJ databases">
        <authorList>
            <person name="Macas J."/>
            <person name="Novak P."/>
            <person name="Neumann P."/>
        </authorList>
    </citation>
    <scope>NUCLEOTIDE SEQUENCE</scope>
</reference>
<evidence type="ECO:0000256" key="2">
    <source>
        <dbReference type="ARBA" id="ARBA00022771"/>
    </source>
</evidence>
<dbReference type="Pfam" id="PF10551">
    <property type="entry name" value="MULE"/>
    <property type="match status" value="1"/>
</dbReference>
<evidence type="ECO:0000313" key="7">
    <source>
        <dbReference type="EMBL" id="CAH9116783.1"/>
    </source>
</evidence>
<feature type="region of interest" description="Disordered" evidence="5">
    <location>
        <begin position="134"/>
        <end position="197"/>
    </location>
</feature>
<sequence>MATEHKTPVCVHWNGSIIMKDDEVEYSIPPSAALLMSNDDDFNAINERIVEECAQRGFGEIVSIHGKLPKYKNRVYVASRLWPIHDDDTWKHFFRLAEREYGELHIFLDARRTSIVQPQISTYGGGDTHNCETFHNIHSNDDGPSTRYGGRYNPHTVEHEDGPSTTYEEEEEDDPDYEQFSGNDDATTNSDDSDDAHDTTWADIELEQPYVEPANRDNETIAIDKIYDSYDLLKEAVAIENIRQFRIFKTDDKRVRSWKAVCIYDDMCMWHIQAGNLLNTNLWKVKKYQPLHNCRVDYKRARNDRLMTSKIIASVIATKVHVDPDYSIKLVMQDIYDKFRINFKYKKAWYGRLIALERRFGNWEAAYNDLPNLLLAIRESNPGSVVDFQPKPTSHDGTYEFHRAFWAFKASIDGFEHCLPVVSVDGTHLYGKFKGHLLVAVAMNANREIFPLAYAVVESENTNSWSRFLEHILTYVVRPNRHVCIISDRHPGILSAYQSVPQLKTSQVSKRFCLRHIRSNFMTKFRSTELKKLCWQAGSTPMVSEFYQTMAQIRATNENAFTYLNAIPRENWALCFDDGRHYGILTTNLSESFNNVLKGCRTLPITALVKATYNKVVQLFADRRRAGQMWRQAGFLYPQNIWKDILERSQKRHQCTIVPHNRTTGIYSVSIRDYPPVTVNLSRCECDCGFWKQNGFPCVHAYATCHFLEITVDHLIPDVYKLGAYIRTYATDIMPMHDVSAMPDTGYVVIPPQSARRSQTGRPQRTRFTNEMDMRPSRRAQE</sequence>
<evidence type="ECO:0000256" key="3">
    <source>
        <dbReference type="ARBA" id="ARBA00022833"/>
    </source>
</evidence>
<evidence type="ECO:0000259" key="6">
    <source>
        <dbReference type="PROSITE" id="PS50966"/>
    </source>
</evidence>
<dbReference type="OrthoDB" id="1895122at2759"/>
<dbReference type="InterPro" id="IPR006564">
    <property type="entry name" value="Znf_PMZ"/>
</dbReference>
<keyword evidence="2 4" id="KW-0863">Zinc-finger</keyword>
<comment type="caution">
    <text evidence="7">The sequence shown here is derived from an EMBL/GenBank/DDBJ whole genome shotgun (WGS) entry which is preliminary data.</text>
</comment>
<keyword evidence="3" id="KW-0862">Zinc</keyword>
<feature type="region of interest" description="Disordered" evidence="5">
    <location>
        <begin position="752"/>
        <end position="782"/>
    </location>
</feature>
<dbReference type="InterPro" id="IPR018289">
    <property type="entry name" value="MULE_transposase_dom"/>
</dbReference>
<proteinExistence type="predicted"/>
<keyword evidence="8" id="KW-1185">Reference proteome</keyword>
<feature type="compositionally biased region" description="Acidic residues" evidence="5">
    <location>
        <begin position="167"/>
        <end position="177"/>
    </location>
</feature>
<dbReference type="PROSITE" id="PS50966">
    <property type="entry name" value="ZF_SWIM"/>
    <property type="match status" value="1"/>
</dbReference>
<feature type="compositionally biased region" description="Polar residues" evidence="5">
    <location>
        <begin position="755"/>
        <end position="767"/>
    </location>
</feature>
<feature type="compositionally biased region" description="Basic and acidic residues" evidence="5">
    <location>
        <begin position="768"/>
        <end position="782"/>
    </location>
</feature>
<gene>
    <name evidence="7" type="ORF">CEURO_LOCUS21310</name>
</gene>
<dbReference type="GO" id="GO:0008270">
    <property type="term" value="F:zinc ion binding"/>
    <property type="evidence" value="ECO:0007669"/>
    <property type="project" value="UniProtKB-KW"/>
</dbReference>
<dbReference type="PANTHER" id="PTHR31973">
    <property type="entry name" value="POLYPROTEIN, PUTATIVE-RELATED"/>
    <property type="match status" value="1"/>
</dbReference>